<dbReference type="RefSeq" id="WP_087506784.1">
    <property type="nucleotide sequence ID" value="NZ_BMDX01000017.1"/>
</dbReference>
<dbReference type="OrthoDB" id="181905at2"/>
<feature type="transmembrane region" description="Helical" evidence="9">
    <location>
        <begin position="405"/>
        <end position="425"/>
    </location>
</feature>
<dbReference type="SUPFAM" id="SSF103473">
    <property type="entry name" value="MFS general substrate transporter"/>
    <property type="match status" value="1"/>
</dbReference>
<feature type="transmembrane region" description="Helical" evidence="9">
    <location>
        <begin position="154"/>
        <end position="176"/>
    </location>
</feature>
<evidence type="ECO:0000313" key="10">
    <source>
        <dbReference type="EMBL" id="GGA85023.1"/>
    </source>
</evidence>
<evidence type="ECO:0000256" key="9">
    <source>
        <dbReference type="SAM" id="Phobius"/>
    </source>
</evidence>
<keyword evidence="6 9" id="KW-1133">Transmembrane helix</keyword>
<evidence type="ECO:0000256" key="3">
    <source>
        <dbReference type="ARBA" id="ARBA00022448"/>
    </source>
</evidence>
<evidence type="ECO:0000313" key="11">
    <source>
        <dbReference type="Proteomes" id="UP000619743"/>
    </source>
</evidence>
<dbReference type="AlphaFoldDB" id="A0A8J2U7X8"/>
<evidence type="ECO:0000256" key="7">
    <source>
        <dbReference type="ARBA" id="ARBA00023136"/>
    </source>
</evidence>
<protein>
    <submittedName>
        <fullName evidence="10">MFS transporter</fullName>
    </submittedName>
</protein>
<evidence type="ECO:0000256" key="1">
    <source>
        <dbReference type="ARBA" id="ARBA00004651"/>
    </source>
</evidence>
<feature type="transmembrane region" description="Helical" evidence="9">
    <location>
        <begin position="233"/>
        <end position="258"/>
    </location>
</feature>
<evidence type="ECO:0000256" key="6">
    <source>
        <dbReference type="ARBA" id="ARBA00022989"/>
    </source>
</evidence>
<name>A0A8J2U7X8_9GAMM</name>
<comment type="subcellular location">
    <subcellularLocation>
        <location evidence="1">Cell membrane</location>
        <topology evidence="1">Multi-pass membrane protein</topology>
    </subcellularLocation>
</comment>
<dbReference type="InterPro" id="IPR039672">
    <property type="entry name" value="MFS_2"/>
</dbReference>
<dbReference type="GO" id="GO:0008643">
    <property type="term" value="P:carbohydrate transport"/>
    <property type="evidence" value="ECO:0007669"/>
    <property type="project" value="InterPro"/>
</dbReference>
<feature type="transmembrane region" description="Helical" evidence="9">
    <location>
        <begin position="41"/>
        <end position="60"/>
    </location>
</feature>
<dbReference type="InterPro" id="IPR001927">
    <property type="entry name" value="Na/Gal_symport"/>
</dbReference>
<evidence type="ECO:0000256" key="5">
    <source>
        <dbReference type="ARBA" id="ARBA00022692"/>
    </source>
</evidence>
<evidence type="ECO:0000256" key="2">
    <source>
        <dbReference type="ARBA" id="ARBA00009617"/>
    </source>
</evidence>
<accession>A0A8J2U7X8</accession>
<feature type="transmembrane region" description="Helical" evidence="9">
    <location>
        <begin position="297"/>
        <end position="315"/>
    </location>
</feature>
<dbReference type="GO" id="GO:0005886">
    <property type="term" value="C:plasma membrane"/>
    <property type="evidence" value="ECO:0007669"/>
    <property type="project" value="UniProtKB-SubCell"/>
</dbReference>
<dbReference type="EMBL" id="BMDX01000017">
    <property type="protein sequence ID" value="GGA85023.1"/>
    <property type="molecule type" value="Genomic_DNA"/>
</dbReference>
<dbReference type="Pfam" id="PF13347">
    <property type="entry name" value="MFS_2"/>
    <property type="match status" value="1"/>
</dbReference>
<comment type="similarity">
    <text evidence="2">Belongs to the sodium:galactoside symporter (TC 2.A.2) family.</text>
</comment>
<feature type="transmembrane region" description="Helical" evidence="9">
    <location>
        <begin position="112"/>
        <end position="133"/>
    </location>
</feature>
<dbReference type="PANTHER" id="PTHR11328:SF24">
    <property type="entry name" value="MAJOR FACILITATOR SUPERFAMILY (MFS) PROFILE DOMAIN-CONTAINING PROTEIN"/>
    <property type="match status" value="1"/>
</dbReference>
<keyword evidence="11" id="KW-1185">Reference proteome</keyword>
<feature type="transmembrane region" description="Helical" evidence="9">
    <location>
        <begin position="321"/>
        <end position="346"/>
    </location>
</feature>
<dbReference type="InterPro" id="IPR036259">
    <property type="entry name" value="MFS_trans_sf"/>
</dbReference>
<keyword evidence="4" id="KW-1003">Cell membrane</keyword>
<feature type="transmembrane region" description="Helical" evidence="9">
    <location>
        <begin position="188"/>
        <end position="206"/>
    </location>
</feature>
<dbReference type="NCBIfam" id="TIGR00792">
    <property type="entry name" value="gph"/>
    <property type="match status" value="1"/>
</dbReference>
<keyword evidence="7 9" id="KW-0472">Membrane</keyword>
<keyword evidence="3" id="KW-0813">Transport</keyword>
<evidence type="ECO:0000256" key="4">
    <source>
        <dbReference type="ARBA" id="ARBA00022475"/>
    </source>
</evidence>
<dbReference type="PANTHER" id="PTHR11328">
    <property type="entry name" value="MAJOR FACILITATOR SUPERFAMILY DOMAIN-CONTAINING PROTEIN"/>
    <property type="match status" value="1"/>
</dbReference>
<proteinExistence type="inferred from homology"/>
<evidence type="ECO:0000256" key="8">
    <source>
        <dbReference type="SAM" id="MobiDB-lite"/>
    </source>
</evidence>
<dbReference type="PROSITE" id="PS00872">
    <property type="entry name" value="NA_GALACTOSIDE_SYMP"/>
    <property type="match status" value="1"/>
</dbReference>
<keyword evidence="5 9" id="KW-0812">Transmembrane</keyword>
<feature type="transmembrane region" description="Helical" evidence="9">
    <location>
        <begin position="375"/>
        <end position="393"/>
    </location>
</feature>
<dbReference type="GO" id="GO:0015293">
    <property type="term" value="F:symporter activity"/>
    <property type="evidence" value="ECO:0007669"/>
    <property type="project" value="InterPro"/>
</dbReference>
<sequence>MDDSSHQLKWTEKLGYGLGDSAFNFVWMTFIYFQVYFYTDVFGLSAAAVGSLLLLTRIWDTVNDPVMGAIADRTETRWGKFRPYLLFGAVPLGITATLALSTPELSDSGKLFYAYVTYFAVGMLFTAMNIPYASMMSAMTNDPKERASLATWRFAGAFVTGIIVLHFTMDLVAWLGDGDDALGFQRTMAFYAVILVCLMFITVALTKERIRPQTASHSHFVSDLSGIVRSRPFIILFAVAMFSLGYIAIRNAITMHYFKYVLFDEAGAKWFLVGGAIFCLIGALLTPWLIRWFDKKHVYIAITVANALLMALIYFCGEDDLVWIYGIHFVSQLLSGPPAPIIFAMYADLVDYQEHKTGIRSSGLIFAGASFSQKMGWAIGGAATGFLLAAFGFEANVQQAESTRHGILLMFTIIPSALAILAAYAMSRYSLTEQRVSQIQTELSNGPSSAEQSAIPASSAPTAR</sequence>
<comment type="caution">
    <text evidence="10">The sequence shown here is derived from an EMBL/GenBank/DDBJ whole genome shotgun (WGS) entry which is preliminary data.</text>
</comment>
<dbReference type="CDD" id="cd17332">
    <property type="entry name" value="MFS_MelB_like"/>
    <property type="match status" value="1"/>
</dbReference>
<feature type="transmembrane region" description="Helical" evidence="9">
    <location>
        <begin position="81"/>
        <end position="100"/>
    </location>
</feature>
<dbReference type="GO" id="GO:0006814">
    <property type="term" value="P:sodium ion transport"/>
    <property type="evidence" value="ECO:0007669"/>
    <property type="project" value="InterPro"/>
</dbReference>
<reference evidence="11" key="1">
    <citation type="journal article" date="2019" name="Int. J. Syst. Evol. Microbiol.">
        <title>The Global Catalogue of Microorganisms (GCM) 10K type strain sequencing project: providing services to taxonomists for standard genome sequencing and annotation.</title>
        <authorList>
            <consortium name="The Broad Institute Genomics Platform"/>
            <consortium name="The Broad Institute Genome Sequencing Center for Infectious Disease"/>
            <person name="Wu L."/>
            <person name="Ma J."/>
        </authorList>
    </citation>
    <scope>NUCLEOTIDE SEQUENCE [LARGE SCALE GENOMIC DNA]</scope>
    <source>
        <strain evidence="11">CGMCC 1.10130</strain>
    </source>
</reference>
<organism evidence="10 11">
    <name type="scientific">Neiella marina</name>
    <dbReference type="NCBI Taxonomy" id="508461"/>
    <lineage>
        <taxon>Bacteria</taxon>
        <taxon>Pseudomonadati</taxon>
        <taxon>Pseudomonadota</taxon>
        <taxon>Gammaproteobacteria</taxon>
        <taxon>Alteromonadales</taxon>
        <taxon>Echinimonadaceae</taxon>
        <taxon>Neiella</taxon>
    </lineage>
</organism>
<dbReference type="Proteomes" id="UP000619743">
    <property type="component" value="Unassembled WGS sequence"/>
</dbReference>
<feature type="transmembrane region" description="Helical" evidence="9">
    <location>
        <begin position="270"/>
        <end position="290"/>
    </location>
</feature>
<feature type="region of interest" description="Disordered" evidence="8">
    <location>
        <begin position="442"/>
        <end position="464"/>
    </location>
</feature>
<gene>
    <name evidence="10" type="primary">ynaJ</name>
    <name evidence="10" type="ORF">GCM10011369_28820</name>
</gene>
<dbReference type="Gene3D" id="1.20.1250.20">
    <property type="entry name" value="MFS general substrate transporter like domains"/>
    <property type="match status" value="2"/>
</dbReference>
<dbReference type="InterPro" id="IPR018043">
    <property type="entry name" value="Na/Gal_symport_CS"/>
</dbReference>